<comment type="subunit">
    <text evidence="1">Monomer.</text>
</comment>
<keyword evidence="2 9" id="KW-0436">Ligase</keyword>
<comment type="similarity">
    <text evidence="5 9">Belongs to the phenylacetyl-CoA ligase family.</text>
</comment>
<evidence type="ECO:0000256" key="7">
    <source>
        <dbReference type="ARBA" id="ARBA00068695"/>
    </source>
</evidence>
<evidence type="ECO:0000256" key="5">
    <source>
        <dbReference type="ARBA" id="ARBA00061566"/>
    </source>
</evidence>
<dbReference type="Gene3D" id="3.30.300.30">
    <property type="match status" value="1"/>
</dbReference>
<dbReference type="GO" id="GO:0047475">
    <property type="term" value="F:phenylacetate-CoA ligase activity"/>
    <property type="evidence" value="ECO:0007669"/>
    <property type="project" value="UniProtKB-EC"/>
</dbReference>
<evidence type="ECO:0000256" key="10">
    <source>
        <dbReference type="SAM" id="MobiDB-lite"/>
    </source>
</evidence>
<dbReference type="InterPro" id="IPR042099">
    <property type="entry name" value="ANL_N_sf"/>
</dbReference>
<dbReference type="InterPro" id="IPR045851">
    <property type="entry name" value="AMP-bd_C_sf"/>
</dbReference>
<gene>
    <name evidence="13" type="primary">paaF</name>
    <name evidence="13" type="ORF">DEM25_016985</name>
</gene>
<dbReference type="OrthoDB" id="580775at2"/>
<reference evidence="13 14" key="1">
    <citation type="journal article" date="2018" name="Int. J. Syst. Bacteriol.">
        <title>Oceaniradius stylonemae gen. nov., sp. nov., isolated from a red alga, Stylonema cornu-cervi.</title>
        <authorList>
            <person name="Jeong S."/>
        </authorList>
    </citation>
    <scope>NUCLEOTIDE SEQUENCE [LARGE SCALE GENOMIC DNA]</scope>
    <source>
        <strain evidence="13 14">StC1</strain>
    </source>
</reference>
<dbReference type="CDD" id="cd05913">
    <property type="entry name" value="PaaK"/>
    <property type="match status" value="1"/>
</dbReference>
<dbReference type="InterPro" id="IPR000873">
    <property type="entry name" value="AMP-dep_synth/lig_dom"/>
</dbReference>
<dbReference type="InterPro" id="IPR051414">
    <property type="entry name" value="Adenylate-forming_Reductase"/>
</dbReference>
<dbReference type="Pfam" id="PF14535">
    <property type="entry name" value="AMP-binding_C_2"/>
    <property type="match status" value="1"/>
</dbReference>
<feature type="region of interest" description="Disordered" evidence="10">
    <location>
        <begin position="412"/>
        <end position="436"/>
    </location>
</feature>
<dbReference type="PIRSF" id="PIRSF006444">
    <property type="entry name" value="PaaK"/>
    <property type="match status" value="1"/>
</dbReference>
<dbReference type="EMBL" id="QFWV02000009">
    <property type="protein sequence ID" value="RKF05477.1"/>
    <property type="molecule type" value="Genomic_DNA"/>
</dbReference>
<comment type="catalytic activity">
    <reaction evidence="9">
        <text>2-phenylacetate + ATP + CoA = phenylacetyl-CoA + AMP + diphosphate</text>
        <dbReference type="Rhea" id="RHEA:20956"/>
        <dbReference type="ChEBI" id="CHEBI:18401"/>
        <dbReference type="ChEBI" id="CHEBI:30616"/>
        <dbReference type="ChEBI" id="CHEBI:33019"/>
        <dbReference type="ChEBI" id="CHEBI:57287"/>
        <dbReference type="ChEBI" id="CHEBI:57390"/>
        <dbReference type="ChEBI" id="CHEBI:456215"/>
        <dbReference type="EC" id="6.2.1.30"/>
    </reaction>
</comment>
<protein>
    <recommendedName>
        <fullName evidence="7 9">Phenylacetate-coenzyme A ligase</fullName>
        <ecNumber evidence="6 9">6.2.1.30</ecNumber>
    </recommendedName>
    <alternativeName>
        <fullName evidence="8 9">Phenylacetyl-CoA ligase</fullName>
    </alternativeName>
</protein>
<evidence type="ECO:0000256" key="4">
    <source>
        <dbReference type="ARBA" id="ARBA00060591"/>
    </source>
</evidence>
<dbReference type="Gene3D" id="3.40.50.12780">
    <property type="entry name" value="N-terminal domain of ligase-like"/>
    <property type="match status" value="1"/>
</dbReference>
<dbReference type="Proteomes" id="UP000246132">
    <property type="component" value="Unassembled WGS sequence"/>
</dbReference>
<feature type="domain" description="AMP-dependent synthetase/ligase" evidence="11">
    <location>
        <begin position="90"/>
        <end position="292"/>
    </location>
</feature>
<evidence type="ECO:0000313" key="14">
    <source>
        <dbReference type="Proteomes" id="UP000246132"/>
    </source>
</evidence>
<dbReference type="PANTHER" id="PTHR43439">
    <property type="entry name" value="PHENYLACETATE-COENZYME A LIGASE"/>
    <property type="match status" value="1"/>
</dbReference>
<comment type="caution">
    <text evidence="13">The sequence shown here is derived from an EMBL/GenBank/DDBJ whole genome shotgun (WGS) entry which is preliminary data.</text>
</comment>
<evidence type="ECO:0000256" key="2">
    <source>
        <dbReference type="ARBA" id="ARBA00022598"/>
    </source>
</evidence>
<keyword evidence="14" id="KW-1185">Reference proteome</keyword>
<feature type="domain" description="AMP-dependent ligase C-terminal" evidence="12">
    <location>
        <begin position="339"/>
        <end position="433"/>
    </location>
</feature>
<evidence type="ECO:0000259" key="11">
    <source>
        <dbReference type="Pfam" id="PF00501"/>
    </source>
</evidence>
<dbReference type="InterPro" id="IPR028154">
    <property type="entry name" value="AMP-dep_Lig_C"/>
</dbReference>
<organism evidence="13 14">
    <name type="scientific">Oceaniradius stylonematis</name>
    <dbReference type="NCBI Taxonomy" id="2184161"/>
    <lineage>
        <taxon>Bacteria</taxon>
        <taxon>Pseudomonadati</taxon>
        <taxon>Pseudomonadota</taxon>
        <taxon>Alphaproteobacteria</taxon>
        <taxon>Hyphomicrobiales</taxon>
        <taxon>Ahrensiaceae</taxon>
        <taxon>Oceaniradius</taxon>
    </lineage>
</organism>
<evidence type="ECO:0000256" key="3">
    <source>
        <dbReference type="ARBA" id="ARBA00022741"/>
    </source>
</evidence>
<evidence type="ECO:0000313" key="13">
    <source>
        <dbReference type="EMBL" id="RKF05477.1"/>
    </source>
</evidence>
<comment type="pathway">
    <text evidence="4 9">Aromatic compound metabolism; phenylacetate degradation.</text>
</comment>
<comment type="function">
    <text evidence="9">Catalyzes the activation of phenylacetic acid (PA) to phenylacetyl-CoA (PA-CoA).</text>
</comment>
<dbReference type="GO" id="GO:0010124">
    <property type="term" value="P:phenylacetate catabolic process"/>
    <property type="evidence" value="ECO:0007669"/>
    <property type="project" value="UniProtKB-UniRule"/>
</dbReference>
<proteinExistence type="inferred from homology"/>
<evidence type="ECO:0000256" key="1">
    <source>
        <dbReference type="ARBA" id="ARBA00011245"/>
    </source>
</evidence>
<keyword evidence="3 9" id="KW-0547">Nucleotide-binding</keyword>
<dbReference type="EC" id="6.2.1.30" evidence="6 9"/>
<feature type="compositionally biased region" description="Basic and acidic residues" evidence="10">
    <location>
        <begin position="422"/>
        <end position="436"/>
    </location>
</feature>
<evidence type="ECO:0000256" key="8">
    <source>
        <dbReference type="ARBA" id="ARBA00075111"/>
    </source>
</evidence>
<dbReference type="Pfam" id="PF00501">
    <property type="entry name" value="AMP-binding"/>
    <property type="match status" value="1"/>
</dbReference>
<sequence>MEDLSPKPGDLEPIETASRDEIAALQFERMKWSLRHAYENAPFYRKRFDEAGVHPDDLESLADLAKFPFTTKADLRDNYPFGMFAVPREKIVRLHASSGTTGKPTVVGYTEKDISIWSDMVARSIRASGGRPGDPVHVAYGYGLFTGGLGAHYGAERLGCTVIPVSGGMTERQVMLIEDFKPRVIMVTPSYMLSILDEFRRQGKDPRASSLAVGIFGAEPWTNAMRGEIEQAFDMHAVDIYGLSEVMGPGVANECVETKDGLHIWEDHFYPEIIDPETGQPVPDGEMGELVFTTLTKEGLPIIRYRTRDLTRLLPGTARSMRRMDKITGRSDDMIILRGVNIFPTQVEEQILKCAGLAPHFQIELARKGRMDTMTVHLEALENAASEEARKASADELAHHIKSVIGVTAKINVGEPGSAPRSEGKAKRVVDNRPKG</sequence>
<dbReference type="NCBIfam" id="TIGR02155">
    <property type="entry name" value="PA_CoA_ligase"/>
    <property type="match status" value="1"/>
</dbReference>
<dbReference type="RefSeq" id="WP_109767661.1">
    <property type="nucleotide sequence ID" value="NZ_QFWV02000009.1"/>
</dbReference>
<dbReference type="AlphaFoldDB" id="A0A3A8A5A5"/>
<dbReference type="InterPro" id="IPR049623">
    <property type="entry name" value="PA_CoA_lig_proteobact_actino"/>
</dbReference>
<name>A0A3A8A5A5_9HYPH</name>
<evidence type="ECO:0000256" key="9">
    <source>
        <dbReference type="PIRNR" id="PIRNR006444"/>
    </source>
</evidence>
<dbReference type="SUPFAM" id="SSF56801">
    <property type="entry name" value="Acetyl-CoA synthetase-like"/>
    <property type="match status" value="1"/>
</dbReference>
<dbReference type="FunFam" id="3.40.50.12780:FF:000016">
    <property type="entry name" value="Phenylacetate-coenzyme A ligase"/>
    <property type="match status" value="1"/>
</dbReference>
<dbReference type="UniPathway" id="UPA00930"/>
<evidence type="ECO:0000259" key="12">
    <source>
        <dbReference type="Pfam" id="PF14535"/>
    </source>
</evidence>
<accession>A0A3A8A5A5</accession>
<evidence type="ECO:0000256" key="6">
    <source>
        <dbReference type="ARBA" id="ARBA00066629"/>
    </source>
</evidence>
<dbReference type="InterPro" id="IPR011880">
    <property type="entry name" value="PA_CoA_ligase"/>
</dbReference>
<dbReference type="GO" id="GO:0000166">
    <property type="term" value="F:nucleotide binding"/>
    <property type="evidence" value="ECO:0007669"/>
    <property type="project" value="UniProtKB-KW"/>
</dbReference>
<dbReference type="PANTHER" id="PTHR43439:SF1">
    <property type="entry name" value="PHENYLACETATE-COENZYME A LIGASE"/>
    <property type="match status" value="1"/>
</dbReference>